<dbReference type="InterPro" id="IPR039422">
    <property type="entry name" value="MarR/SlyA-like"/>
</dbReference>
<dbReference type="InterPro" id="IPR036390">
    <property type="entry name" value="WH_DNA-bd_sf"/>
</dbReference>
<reference evidence="2 3" key="1">
    <citation type="submission" date="2018-03" db="EMBL/GenBank/DDBJ databases">
        <title>Draft Genome Sequences of the Obligatory Marine Myxobacteria Enhygromyxa salina SWB007.</title>
        <authorList>
            <person name="Poehlein A."/>
            <person name="Moghaddam J.A."/>
            <person name="Harms H."/>
            <person name="Alanjari M."/>
            <person name="Koenig G.M."/>
            <person name="Daniel R."/>
            <person name="Schaeberle T.F."/>
        </authorList>
    </citation>
    <scope>NUCLEOTIDE SEQUENCE [LARGE SCALE GENOMIC DNA]</scope>
    <source>
        <strain evidence="2 3">SWB007</strain>
    </source>
</reference>
<dbReference type="OrthoDB" id="195851at2"/>
<gene>
    <name evidence="2" type="primary">badR</name>
    <name evidence="2" type="ORF">ENSA7_05210</name>
</gene>
<dbReference type="PANTHER" id="PTHR33164:SF105">
    <property type="entry name" value="TRANSCRIPTIONAL REPRESSOR PROTEIN-RELATED"/>
    <property type="match status" value="1"/>
</dbReference>
<dbReference type="InterPro" id="IPR000835">
    <property type="entry name" value="HTH_MarR-typ"/>
</dbReference>
<evidence type="ECO:0000313" key="2">
    <source>
        <dbReference type="EMBL" id="PRQ09766.1"/>
    </source>
</evidence>
<dbReference type="GO" id="GO:0006950">
    <property type="term" value="P:response to stress"/>
    <property type="evidence" value="ECO:0007669"/>
    <property type="project" value="TreeGrafter"/>
</dbReference>
<dbReference type="Proteomes" id="UP000238823">
    <property type="component" value="Unassembled WGS sequence"/>
</dbReference>
<dbReference type="SMART" id="SM00347">
    <property type="entry name" value="HTH_MARR"/>
    <property type="match status" value="1"/>
</dbReference>
<sequence>MSSPAAYATTIHIRDHCLCLHAQRAARTLARRFDDAFRPIGITSGQFSLINGLNRPEPPTIGAVASLLAMDRSTVTANLKPLERSGLVVVSIDPRDRRGRRAALTDAGRAVLARATPIWVAEHARVEAEIGDGDALRAGLRAVA</sequence>
<dbReference type="Gene3D" id="1.10.10.10">
    <property type="entry name" value="Winged helix-like DNA-binding domain superfamily/Winged helix DNA-binding domain"/>
    <property type="match status" value="1"/>
</dbReference>
<dbReference type="SUPFAM" id="SSF46785">
    <property type="entry name" value="Winged helix' DNA-binding domain"/>
    <property type="match status" value="1"/>
</dbReference>
<dbReference type="GO" id="GO:0003700">
    <property type="term" value="F:DNA-binding transcription factor activity"/>
    <property type="evidence" value="ECO:0007669"/>
    <property type="project" value="InterPro"/>
</dbReference>
<evidence type="ECO:0000313" key="3">
    <source>
        <dbReference type="Proteomes" id="UP000238823"/>
    </source>
</evidence>
<dbReference type="PANTHER" id="PTHR33164">
    <property type="entry name" value="TRANSCRIPTIONAL REGULATOR, MARR FAMILY"/>
    <property type="match status" value="1"/>
</dbReference>
<evidence type="ECO:0000259" key="1">
    <source>
        <dbReference type="PROSITE" id="PS50995"/>
    </source>
</evidence>
<accession>A0A2S9YXD7</accession>
<comment type="caution">
    <text evidence="2">The sequence shown here is derived from an EMBL/GenBank/DDBJ whole genome shotgun (WGS) entry which is preliminary data.</text>
</comment>
<dbReference type="RefSeq" id="WP_106087607.1">
    <property type="nucleotide sequence ID" value="NZ_PVNL01000013.1"/>
</dbReference>
<dbReference type="PROSITE" id="PS50995">
    <property type="entry name" value="HTH_MARR_2"/>
    <property type="match status" value="1"/>
</dbReference>
<feature type="domain" description="HTH marR-type" evidence="1">
    <location>
        <begin position="15"/>
        <end position="144"/>
    </location>
</feature>
<name>A0A2S9YXD7_9BACT</name>
<dbReference type="AlphaFoldDB" id="A0A2S9YXD7"/>
<organism evidence="2 3">
    <name type="scientific">Enhygromyxa salina</name>
    <dbReference type="NCBI Taxonomy" id="215803"/>
    <lineage>
        <taxon>Bacteria</taxon>
        <taxon>Pseudomonadati</taxon>
        <taxon>Myxococcota</taxon>
        <taxon>Polyangia</taxon>
        <taxon>Nannocystales</taxon>
        <taxon>Nannocystaceae</taxon>
        <taxon>Enhygromyxa</taxon>
    </lineage>
</organism>
<dbReference type="EMBL" id="PVNL01000013">
    <property type="protein sequence ID" value="PRQ09766.1"/>
    <property type="molecule type" value="Genomic_DNA"/>
</dbReference>
<protein>
    <submittedName>
        <fullName evidence="2">Transcriptional activatory protein BadR</fullName>
    </submittedName>
</protein>
<proteinExistence type="predicted"/>
<dbReference type="Pfam" id="PF12802">
    <property type="entry name" value="MarR_2"/>
    <property type="match status" value="1"/>
</dbReference>
<dbReference type="InterPro" id="IPR036388">
    <property type="entry name" value="WH-like_DNA-bd_sf"/>
</dbReference>